<dbReference type="InterPro" id="IPR004827">
    <property type="entry name" value="bZIP"/>
</dbReference>
<evidence type="ECO:0000256" key="1">
    <source>
        <dbReference type="SAM" id="MobiDB-lite"/>
    </source>
</evidence>
<dbReference type="OrthoDB" id="2287581at2759"/>
<accession>A0A068RH83</accession>
<feature type="domain" description="BZIP" evidence="2">
    <location>
        <begin position="111"/>
        <end position="125"/>
    </location>
</feature>
<gene>
    <name evidence="3" type="ORF">LCOR_00123.1</name>
</gene>
<dbReference type="Pfam" id="PF07716">
    <property type="entry name" value="bZIP_2"/>
    <property type="match status" value="1"/>
</dbReference>
<evidence type="ECO:0000313" key="4">
    <source>
        <dbReference type="Proteomes" id="UP000027586"/>
    </source>
</evidence>
<comment type="caution">
    <text evidence="3">The sequence shown here is derived from an EMBL/GenBank/DDBJ whole genome shotgun (WGS) entry which is preliminary data.</text>
</comment>
<evidence type="ECO:0000259" key="2">
    <source>
        <dbReference type="PROSITE" id="PS00036"/>
    </source>
</evidence>
<dbReference type="InterPro" id="IPR046347">
    <property type="entry name" value="bZIP_sf"/>
</dbReference>
<dbReference type="GO" id="GO:0003700">
    <property type="term" value="F:DNA-binding transcription factor activity"/>
    <property type="evidence" value="ECO:0007669"/>
    <property type="project" value="InterPro"/>
</dbReference>
<sequence length="208" mass="22512">MLSSASSAPDTTTNHPIMSISSLLEPSSSTSDHVLSSTPFMRQDSLCIPPPPLVLPPMISPSTTSSHHEDDEMLLPPLDKTLFTSSSSSSSGGSRSPSPDPRDIPTSLEERRRRNKIASAKYRAKRSQENKNMRQALEHLRRQNAVLLQALNDVYRDKSNMGDAAAAAEHQPPSWPLLTFTSAAAAGAQGHDDGNIHCATHTYPTMSL</sequence>
<feature type="compositionally biased region" description="Low complexity" evidence="1">
    <location>
        <begin position="16"/>
        <end position="36"/>
    </location>
</feature>
<dbReference type="Proteomes" id="UP000027586">
    <property type="component" value="Unassembled WGS sequence"/>
</dbReference>
<evidence type="ECO:0000313" key="3">
    <source>
        <dbReference type="EMBL" id="CDH48336.1"/>
    </source>
</evidence>
<name>A0A068RH83_9FUNG</name>
<feature type="region of interest" description="Disordered" evidence="1">
    <location>
        <begin position="52"/>
        <end position="129"/>
    </location>
</feature>
<feature type="compositionally biased region" description="Polar residues" evidence="1">
    <location>
        <begin position="1"/>
        <end position="15"/>
    </location>
</feature>
<dbReference type="EMBL" id="CBTN010000001">
    <property type="protein sequence ID" value="CDH48336.1"/>
    <property type="molecule type" value="Genomic_DNA"/>
</dbReference>
<feature type="region of interest" description="Disordered" evidence="1">
    <location>
        <begin position="1"/>
        <end position="36"/>
    </location>
</feature>
<dbReference type="VEuPathDB" id="FungiDB:LCOR_00123.1"/>
<dbReference type="Gene3D" id="1.20.5.170">
    <property type="match status" value="1"/>
</dbReference>
<dbReference type="PROSITE" id="PS00036">
    <property type="entry name" value="BZIP_BASIC"/>
    <property type="match status" value="1"/>
</dbReference>
<dbReference type="SUPFAM" id="SSF57959">
    <property type="entry name" value="Leucine zipper domain"/>
    <property type="match status" value="1"/>
</dbReference>
<organism evidence="3 4">
    <name type="scientific">Lichtheimia corymbifera JMRC:FSU:9682</name>
    <dbReference type="NCBI Taxonomy" id="1263082"/>
    <lineage>
        <taxon>Eukaryota</taxon>
        <taxon>Fungi</taxon>
        <taxon>Fungi incertae sedis</taxon>
        <taxon>Mucoromycota</taxon>
        <taxon>Mucoromycotina</taxon>
        <taxon>Mucoromycetes</taxon>
        <taxon>Mucorales</taxon>
        <taxon>Lichtheimiaceae</taxon>
        <taxon>Lichtheimia</taxon>
    </lineage>
</organism>
<dbReference type="AlphaFoldDB" id="A0A068RH83"/>
<feature type="compositionally biased region" description="Basic and acidic residues" evidence="1">
    <location>
        <begin position="100"/>
        <end position="112"/>
    </location>
</feature>
<proteinExistence type="predicted"/>
<keyword evidence="4" id="KW-1185">Reference proteome</keyword>
<dbReference type="CDD" id="cd14705">
    <property type="entry name" value="bZIP_Zip1"/>
    <property type="match status" value="1"/>
</dbReference>
<reference evidence="3" key="1">
    <citation type="submission" date="2013-08" db="EMBL/GenBank/DDBJ databases">
        <title>Gene expansion shapes genome architecture in the human pathogen Lichtheimia corymbifera: an evolutionary genomics analysis in the ancient terrestrial Mucorales (Mucoromycotina).</title>
        <authorList>
            <person name="Schwartze V.U."/>
            <person name="Winter S."/>
            <person name="Shelest E."/>
            <person name="Marcet-Houben M."/>
            <person name="Horn F."/>
            <person name="Wehner S."/>
            <person name="Hoffmann K."/>
            <person name="Riege K."/>
            <person name="Sammeth M."/>
            <person name="Nowrousian M."/>
            <person name="Valiante V."/>
            <person name="Linde J."/>
            <person name="Jacobsen I.D."/>
            <person name="Marz M."/>
            <person name="Brakhage A.A."/>
            <person name="Gabaldon T."/>
            <person name="Bocker S."/>
            <person name="Voigt K."/>
        </authorList>
    </citation>
    <scope>NUCLEOTIDE SEQUENCE [LARGE SCALE GENOMIC DNA]</scope>
    <source>
        <strain evidence="3">FSU 9682</strain>
    </source>
</reference>
<feature type="compositionally biased region" description="Low complexity" evidence="1">
    <location>
        <begin position="84"/>
        <end position="97"/>
    </location>
</feature>
<protein>
    <recommendedName>
        <fullName evidence="2">BZIP domain-containing protein</fullName>
    </recommendedName>
</protein>